<evidence type="ECO:0000256" key="1">
    <source>
        <dbReference type="ARBA" id="ARBA00005298"/>
    </source>
</evidence>
<keyword evidence="4" id="KW-1185">Reference proteome</keyword>
<dbReference type="InterPro" id="IPR014756">
    <property type="entry name" value="Ig_E-set"/>
</dbReference>
<comment type="caution">
    <text evidence="3">The sequence shown here is derived from an EMBL/GenBank/DDBJ whole genome shotgun (WGS) entry which is preliminary data.</text>
</comment>
<dbReference type="SMART" id="SM01017">
    <property type="entry name" value="Arrestin_C"/>
    <property type="match status" value="1"/>
</dbReference>
<evidence type="ECO:0000259" key="2">
    <source>
        <dbReference type="SMART" id="SM01017"/>
    </source>
</evidence>
<evidence type="ECO:0000313" key="3">
    <source>
        <dbReference type="EMBL" id="KAK2551798.1"/>
    </source>
</evidence>
<comment type="similarity">
    <text evidence="1">Belongs to the arrestin family.</text>
</comment>
<dbReference type="PANTHER" id="PTHR11188">
    <property type="entry name" value="ARRESTIN DOMAIN CONTAINING PROTEIN"/>
    <property type="match status" value="1"/>
</dbReference>
<reference evidence="3" key="1">
    <citation type="journal article" date="2023" name="G3 (Bethesda)">
        <title>Whole genome assembly and annotation of the endangered Caribbean coral Acropora cervicornis.</title>
        <authorList>
            <person name="Selwyn J.D."/>
            <person name="Vollmer S.V."/>
        </authorList>
    </citation>
    <scope>NUCLEOTIDE SEQUENCE</scope>
    <source>
        <strain evidence="3">K2</strain>
    </source>
</reference>
<evidence type="ECO:0000313" key="4">
    <source>
        <dbReference type="Proteomes" id="UP001249851"/>
    </source>
</evidence>
<feature type="domain" description="Arrestin C-terminal-like" evidence="2">
    <location>
        <begin position="172"/>
        <end position="305"/>
    </location>
</feature>
<dbReference type="PANTHER" id="PTHR11188:SF17">
    <property type="entry name" value="FI21816P1"/>
    <property type="match status" value="1"/>
</dbReference>
<dbReference type="InterPro" id="IPR014752">
    <property type="entry name" value="Arrestin-like_C"/>
</dbReference>
<dbReference type="Proteomes" id="UP001249851">
    <property type="component" value="Unassembled WGS sequence"/>
</dbReference>
<dbReference type="GO" id="GO:0005737">
    <property type="term" value="C:cytoplasm"/>
    <property type="evidence" value="ECO:0007669"/>
    <property type="project" value="TreeGrafter"/>
</dbReference>
<accession>A0AAD9PZ77</accession>
<dbReference type="SUPFAM" id="SSF81296">
    <property type="entry name" value="E set domains"/>
    <property type="match status" value="2"/>
</dbReference>
<dbReference type="InterPro" id="IPR011022">
    <property type="entry name" value="Arrestin_C-like"/>
</dbReference>
<sequence length="404" mass="44548">MGKVDVFQVAFRDAKTTFFPGEVINGTLNLKVNSELKLRGIRLEFHGAANVFLSSGDQRRKRSTNSEVYIDLVATLFGKAPDETGENPVLQPGEYNFPFQFHTPAQNLPTSVEGNFGHVRYWLKASIDRPWRFDITTKSVFTVIEYVDINADEELLRPYQVDEQEGFGCSCIPKVIQVTVQTDRIGYCPGESIAVSAFIRNPTNNRINGVEIILFQNSLYTIKSGKHSRRVADKVSSLKRDETSGNGDLHMEMVPFPIPSLPPTMNSCRCIKISYELKFIVHVASGFSTKKIVSTIPITIGSVPYRSPALPPSLEPSAPPLSPPVYSEDAQPYPVLPSYAECVNGGTAVQEECDTGDMSPSTFTPMYPFVNDYQFPSAPSQHAAAAQALPVSSSKPRIPSDTLN</sequence>
<gene>
    <name evidence="3" type="ORF">P5673_027219</name>
</gene>
<name>A0AAD9PZ77_ACRCE</name>
<dbReference type="EMBL" id="JARQWQ010000093">
    <property type="protein sequence ID" value="KAK2551798.1"/>
    <property type="molecule type" value="Genomic_DNA"/>
</dbReference>
<dbReference type="Pfam" id="PF00339">
    <property type="entry name" value="Arrestin_N"/>
    <property type="match status" value="1"/>
</dbReference>
<dbReference type="Gene3D" id="2.60.40.640">
    <property type="match status" value="2"/>
</dbReference>
<dbReference type="AlphaFoldDB" id="A0AAD9PZ77"/>
<dbReference type="InterPro" id="IPR011021">
    <property type="entry name" value="Arrestin-like_N"/>
</dbReference>
<proteinExistence type="inferred from homology"/>
<dbReference type="InterPro" id="IPR050357">
    <property type="entry name" value="Arrestin_domain-protein"/>
</dbReference>
<reference evidence="3" key="2">
    <citation type="journal article" date="2023" name="Science">
        <title>Genomic signatures of disease resistance in endangered staghorn corals.</title>
        <authorList>
            <person name="Vollmer S.V."/>
            <person name="Selwyn J.D."/>
            <person name="Despard B.A."/>
            <person name="Roesel C.L."/>
        </authorList>
    </citation>
    <scope>NUCLEOTIDE SEQUENCE</scope>
    <source>
        <strain evidence="3">K2</strain>
    </source>
</reference>
<dbReference type="Pfam" id="PF02752">
    <property type="entry name" value="Arrestin_C"/>
    <property type="match status" value="1"/>
</dbReference>
<dbReference type="GO" id="GO:0015031">
    <property type="term" value="P:protein transport"/>
    <property type="evidence" value="ECO:0007669"/>
    <property type="project" value="TreeGrafter"/>
</dbReference>
<protein>
    <submittedName>
        <fullName evidence="3">Arrestin domain-containing protein 17</fullName>
    </submittedName>
</protein>
<organism evidence="3 4">
    <name type="scientific">Acropora cervicornis</name>
    <name type="common">Staghorn coral</name>
    <dbReference type="NCBI Taxonomy" id="6130"/>
    <lineage>
        <taxon>Eukaryota</taxon>
        <taxon>Metazoa</taxon>
        <taxon>Cnidaria</taxon>
        <taxon>Anthozoa</taxon>
        <taxon>Hexacorallia</taxon>
        <taxon>Scleractinia</taxon>
        <taxon>Astrocoeniina</taxon>
        <taxon>Acroporidae</taxon>
        <taxon>Acropora</taxon>
    </lineage>
</organism>